<sequence>MRRVFAPMLLGVTQHVLSVDAEIVSAAAKTMTIPIREDFVRVNIGGQDVDLLVDSGYWGLKVVDGKWYEKTFGKGACEKDRIGCYKCPKKNPCTFRRKETVDRLGFGSQIVDSIRRSAKLVLGDQEITDFPFRVFRGVSGSQGSKTMGLFGIAMLPPQSMLPIGVLSEENVMGSLMHHNLIGRLSYTIQASTSRVSDFVSGQLIIGEPLAKFKTINTVFPNFVVSPRARRAYAAAWVSSVRLINADGNLTKWGGFSSSNPHSFLSIIDGTEDLAEDLLQKIERELRGELRNKGYKAERIADMYWRDDNGFLHIEEKAFESLPVIRLRLGDDPNSIPIKIHPKHYCGDPQEGQTGLYVNEGKGILDRYQKIEIQSESGVSARDSLAEAEEQTILRLGIRSSELPSRMSSSHSLTAMRKLFAVMILVLTLNAFSRTATLVPGTSSKTLAMRVRKGFVKVKIDGQAVRLLVDSGAWWTMLLDGDWYEETFGEGGCEKRHHGCYFCPEEEPCDFEDFEDEDSWYESQFADGTVLRCITRYGKIALGGQKVSGFPFMVCIGLQWRDRPKGLFGISMLPPNGYIADLPSNAESSIGSLMRLNLTERLSYTFDTKTSRDSSFVSGRLTIGGAVDSAGAAKYIFPKFIIHPDAHRAFAAVFVSSLKLFDSRGKLLTKEGPFTRNPQSFHAILDTGASGIYLPQVDLLGDIKRKLLMTWRKNHHTEKRGIDEISSVDDNGLLHLDEEAFDCLPVLGFRLGEELNSIPIKIHPEHYCGDPQDGEVILNMHRGDGNLTGAFLGTPFFRAYSIHVDYTEHKIALLENE</sequence>
<dbReference type="InterPro" id="IPR021109">
    <property type="entry name" value="Peptidase_aspartic_dom_sf"/>
</dbReference>
<feature type="domain" description="Peptidase A1" evidence="2">
    <location>
        <begin position="451"/>
        <end position="813"/>
    </location>
</feature>
<feature type="signal peptide" evidence="1">
    <location>
        <begin position="1"/>
        <end position="21"/>
    </location>
</feature>
<dbReference type="Proteomes" id="UP000570595">
    <property type="component" value="Unassembled WGS sequence"/>
</dbReference>
<comment type="caution">
    <text evidence="3">The sequence shown here is derived from an EMBL/GenBank/DDBJ whole genome shotgun (WGS) entry which is preliminary data.</text>
</comment>
<gene>
    <name evidence="3" type="ORF">FOZ61_003336</name>
</gene>
<evidence type="ECO:0000259" key="2">
    <source>
        <dbReference type="PROSITE" id="PS51767"/>
    </source>
</evidence>
<reference evidence="3 4" key="1">
    <citation type="submission" date="2020-04" db="EMBL/GenBank/DDBJ databases">
        <title>Perkinsus olseni comparative genomics.</title>
        <authorList>
            <person name="Bogema D.R."/>
        </authorList>
    </citation>
    <scope>NUCLEOTIDE SEQUENCE [LARGE SCALE GENOMIC DNA]</scope>
    <source>
        <strain evidence="3">ATCC PRA-179</strain>
    </source>
</reference>
<dbReference type="Gene3D" id="2.40.70.10">
    <property type="entry name" value="Acid Proteases"/>
    <property type="match status" value="1"/>
</dbReference>
<dbReference type="InterPro" id="IPR033121">
    <property type="entry name" value="PEPTIDASE_A1"/>
</dbReference>
<dbReference type="PROSITE" id="PS51767">
    <property type="entry name" value="PEPTIDASE_A1"/>
    <property type="match status" value="1"/>
</dbReference>
<dbReference type="EMBL" id="JABAHT010000200">
    <property type="protein sequence ID" value="KAF4661388.1"/>
    <property type="molecule type" value="Genomic_DNA"/>
</dbReference>
<name>A0A7J6LQ04_PEROL</name>
<protein>
    <recommendedName>
        <fullName evidence="2">Peptidase A1 domain-containing protein</fullName>
    </recommendedName>
</protein>
<accession>A0A7J6LQ04</accession>
<feature type="chain" id="PRO_5029503873" description="Peptidase A1 domain-containing protein" evidence="1">
    <location>
        <begin position="22"/>
        <end position="816"/>
    </location>
</feature>
<dbReference type="AlphaFoldDB" id="A0A7J6LQ04"/>
<evidence type="ECO:0000313" key="3">
    <source>
        <dbReference type="EMBL" id="KAF4661388.1"/>
    </source>
</evidence>
<evidence type="ECO:0000256" key="1">
    <source>
        <dbReference type="SAM" id="SignalP"/>
    </source>
</evidence>
<dbReference type="SUPFAM" id="SSF50630">
    <property type="entry name" value="Acid proteases"/>
    <property type="match status" value="2"/>
</dbReference>
<organism evidence="3 4">
    <name type="scientific">Perkinsus olseni</name>
    <name type="common">Perkinsus atlanticus</name>
    <dbReference type="NCBI Taxonomy" id="32597"/>
    <lineage>
        <taxon>Eukaryota</taxon>
        <taxon>Sar</taxon>
        <taxon>Alveolata</taxon>
        <taxon>Perkinsozoa</taxon>
        <taxon>Perkinsea</taxon>
        <taxon>Perkinsida</taxon>
        <taxon>Perkinsidae</taxon>
        <taxon>Perkinsus</taxon>
    </lineage>
</organism>
<keyword evidence="1" id="KW-0732">Signal</keyword>
<dbReference type="OrthoDB" id="10401538at2759"/>
<proteinExistence type="predicted"/>
<evidence type="ECO:0000313" key="4">
    <source>
        <dbReference type="Proteomes" id="UP000570595"/>
    </source>
</evidence>